<feature type="domain" description="MADS-box" evidence="6">
    <location>
        <begin position="6"/>
        <end position="66"/>
    </location>
</feature>
<dbReference type="SMART" id="SM00432">
    <property type="entry name" value="MADS"/>
    <property type="match status" value="1"/>
</dbReference>
<accession>A0A3P5ZDC4</accession>
<dbReference type="PANTHER" id="PTHR11945">
    <property type="entry name" value="MADS BOX PROTEIN"/>
    <property type="match status" value="1"/>
</dbReference>
<protein>
    <recommendedName>
        <fullName evidence="6">MADS-box domain-containing protein</fullName>
    </recommendedName>
</protein>
<dbReference type="PANTHER" id="PTHR11945:SF584">
    <property type="entry name" value="GENOME ASSEMBLY, CHROMOSOME: A05"/>
    <property type="match status" value="1"/>
</dbReference>
<keyword evidence="5" id="KW-0539">Nucleus</keyword>
<keyword evidence="2" id="KW-0805">Transcription regulation</keyword>
<evidence type="ECO:0000256" key="4">
    <source>
        <dbReference type="ARBA" id="ARBA00023163"/>
    </source>
</evidence>
<name>A0A3P5ZDC4_BRACM</name>
<dbReference type="Gene3D" id="6.10.140.920">
    <property type="match status" value="1"/>
</dbReference>
<comment type="subcellular location">
    <subcellularLocation>
        <location evidence="1">Nucleus</location>
    </subcellularLocation>
</comment>
<keyword evidence="4" id="KW-0804">Transcription</keyword>
<dbReference type="EMBL" id="LR031570">
    <property type="protein sequence ID" value="VDC72133.1"/>
    <property type="molecule type" value="Genomic_DNA"/>
</dbReference>
<dbReference type="InterPro" id="IPR002100">
    <property type="entry name" value="TF_MADSbox"/>
</dbReference>
<dbReference type="CDD" id="cd00265">
    <property type="entry name" value="MADS_MEF2_like"/>
    <property type="match status" value="1"/>
</dbReference>
<proteinExistence type="predicted"/>
<dbReference type="GO" id="GO:0045944">
    <property type="term" value="P:positive regulation of transcription by RNA polymerase II"/>
    <property type="evidence" value="ECO:0007669"/>
    <property type="project" value="InterPro"/>
</dbReference>
<organism evidence="7">
    <name type="scientific">Brassica campestris</name>
    <name type="common">Field mustard</name>
    <dbReference type="NCBI Taxonomy" id="3711"/>
    <lineage>
        <taxon>Eukaryota</taxon>
        <taxon>Viridiplantae</taxon>
        <taxon>Streptophyta</taxon>
        <taxon>Embryophyta</taxon>
        <taxon>Tracheophyta</taxon>
        <taxon>Spermatophyta</taxon>
        <taxon>Magnoliopsida</taxon>
        <taxon>eudicotyledons</taxon>
        <taxon>Gunneridae</taxon>
        <taxon>Pentapetalae</taxon>
        <taxon>rosids</taxon>
        <taxon>malvids</taxon>
        <taxon>Brassicales</taxon>
        <taxon>Brassicaceae</taxon>
        <taxon>Brassiceae</taxon>
        <taxon>Brassica</taxon>
    </lineage>
</organism>
<dbReference type="SUPFAM" id="SSF55455">
    <property type="entry name" value="SRF-like"/>
    <property type="match status" value="1"/>
</dbReference>
<dbReference type="PRINTS" id="PR00404">
    <property type="entry name" value="MADSDOMAIN"/>
</dbReference>
<dbReference type="GO" id="GO:0005634">
    <property type="term" value="C:nucleus"/>
    <property type="evidence" value="ECO:0007669"/>
    <property type="project" value="UniProtKB-SubCell"/>
</dbReference>
<dbReference type="PROSITE" id="PS50066">
    <property type="entry name" value="MADS_BOX_2"/>
    <property type="match status" value="1"/>
</dbReference>
<evidence type="ECO:0000256" key="1">
    <source>
        <dbReference type="ARBA" id="ARBA00004123"/>
    </source>
</evidence>
<evidence type="ECO:0000259" key="6">
    <source>
        <dbReference type="PROSITE" id="PS50066"/>
    </source>
</evidence>
<evidence type="ECO:0000256" key="5">
    <source>
        <dbReference type="ARBA" id="ARBA00023242"/>
    </source>
</evidence>
<evidence type="ECO:0000313" key="7">
    <source>
        <dbReference type="EMBL" id="VDC72133.1"/>
    </source>
</evidence>
<evidence type="ECO:0000256" key="3">
    <source>
        <dbReference type="ARBA" id="ARBA00023125"/>
    </source>
</evidence>
<dbReference type="GO" id="GO:0000977">
    <property type="term" value="F:RNA polymerase II transcription regulatory region sequence-specific DNA binding"/>
    <property type="evidence" value="ECO:0007669"/>
    <property type="project" value="InterPro"/>
</dbReference>
<dbReference type="GO" id="GO:0046983">
    <property type="term" value="F:protein dimerization activity"/>
    <property type="evidence" value="ECO:0007669"/>
    <property type="project" value="InterPro"/>
</dbReference>
<gene>
    <name evidence="7" type="ORF">BRAA05T21847Z</name>
</gene>
<dbReference type="InterPro" id="IPR036879">
    <property type="entry name" value="TF_MADSbox_sf"/>
</dbReference>
<sequence>MVKKSKGRQKIEMVKMKNENNLQVTFSKRRNGLFKKASELCTLCGVEIVVIVFSPGKKVFSFGHPNVDCVIDRFTNINPPHPRQHTDTQLSEAHRNAIIQDLNSHLTQVSVTEEFEIEKKRAEDLKKKRKNSYISDNWWEEPIKELNLSQLTEFKCGLEKLRKTVTTEASKNFQTIVPRHNFDGGSSNNATFGICDDHAGNIDTNLDLYNHQRMVATNTFACNHHNMMVPYHITTPFGNIGNGNIIEGFAAEYNQNPNHLCFKKEHISGCDHHSVHPPRFGHGYY</sequence>
<evidence type="ECO:0000256" key="2">
    <source>
        <dbReference type="ARBA" id="ARBA00023015"/>
    </source>
</evidence>
<keyword evidence="3" id="KW-0238">DNA-binding</keyword>
<reference evidence="7" key="1">
    <citation type="submission" date="2018-11" db="EMBL/GenBank/DDBJ databases">
        <authorList>
            <consortium name="Genoscope - CEA"/>
            <person name="William W."/>
        </authorList>
    </citation>
    <scope>NUCLEOTIDE SEQUENCE</scope>
</reference>
<dbReference type="InterPro" id="IPR033896">
    <property type="entry name" value="MEF2-like_N"/>
</dbReference>
<dbReference type="Gene3D" id="3.40.1810.10">
    <property type="entry name" value="Transcription factor, MADS-box"/>
    <property type="match status" value="1"/>
</dbReference>
<dbReference type="FunFam" id="3.40.1810.10:FF:000006">
    <property type="entry name" value="Agamous-like MADS-box protein AGL62"/>
    <property type="match status" value="1"/>
</dbReference>
<dbReference type="AlphaFoldDB" id="A0A3P5ZDC4"/>
<dbReference type="Pfam" id="PF00319">
    <property type="entry name" value="SRF-TF"/>
    <property type="match status" value="1"/>
</dbReference>